<comment type="caution">
    <text evidence="1">The sequence shown here is derived from an EMBL/GenBank/DDBJ whole genome shotgun (WGS) entry which is preliminary data.</text>
</comment>
<evidence type="ECO:0000313" key="2">
    <source>
        <dbReference type="Proteomes" id="UP000632273"/>
    </source>
</evidence>
<sequence length="50" mass="5539">MQPEQVQARWLPDAVVLAGLSHQAQSYQALSDRVSGVPQLVQVLRLRELG</sequence>
<dbReference type="Proteomes" id="UP000632273">
    <property type="component" value="Unassembled WGS sequence"/>
</dbReference>
<name>A0ABQ1TQR8_9BACT</name>
<evidence type="ECO:0000313" key="1">
    <source>
        <dbReference type="EMBL" id="GGE98789.1"/>
    </source>
</evidence>
<keyword evidence="2" id="KW-1185">Reference proteome</keyword>
<reference evidence="2" key="1">
    <citation type="journal article" date="2019" name="Int. J. Syst. Evol. Microbiol.">
        <title>The Global Catalogue of Microorganisms (GCM) 10K type strain sequencing project: providing services to taxonomists for standard genome sequencing and annotation.</title>
        <authorList>
            <consortium name="The Broad Institute Genomics Platform"/>
            <consortium name="The Broad Institute Genome Sequencing Center for Infectious Disease"/>
            <person name="Wu L."/>
            <person name="Ma J."/>
        </authorList>
    </citation>
    <scope>NUCLEOTIDE SEQUENCE [LARGE SCALE GENOMIC DNA]</scope>
    <source>
        <strain evidence="2">CGMCC 1.15197</strain>
    </source>
</reference>
<dbReference type="EMBL" id="BMHT01000001">
    <property type="protein sequence ID" value="GGE98789.1"/>
    <property type="molecule type" value="Genomic_DNA"/>
</dbReference>
<organism evidence="1 2">
    <name type="scientific">Hymenobacter cavernae</name>
    <dbReference type="NCBI Taxonomy" id="2044852"/>
    <lineage>
        <taxon>Bacteria</taxon>
        <taxon>Pseudomonadati</taxon>
        <taxon>Bacteroidota</taxon>
        <taxon>Cytophagia</taxon>
        <taxon>Cytophagales</taxon>
        <taxon>Hymenobacteraceae</taxon>
        <taxon>Hymenobacter</taxon>
    </lineage>
</organism>
<gene>
    <name evidence="1" type="ORF">GCM10011383_07010</name>
</gene>
<accession>A0ABQ1TQR8</accession>
<proteinExistence type="predicted"/>
<protein>
    <submittedName>
        <fullName evidence="1">Uncharacterized protein</fullName>
    </submittedName>
</protein>